<keyword evidence="3" id="KW-0217">Developmental protein</keyword>
<evidence type="ECO:0000256" key="10">
    <source>
        <dbReference type="ARBA" id="ARBA00023136"/>
    </source>
</evidence>
<dbReference type="Pfam" id="PF01085">
    <property type="entry name" value="HH_signal"/>
    <property type="match status" value="1"/>
</dbReference>
<sequence>MFKNLAYILLFCLDLKSANADSCKFNINEHRPSISEVEASGISVRSEDGNALEDLFNYCSNDVVIKFEEGDCSDSKVTKNLKKTIFKLVELIDQEWEGERKLRITEAWDNNAEHTKYSLHNEGRAADITTDDRDTKKLSKLACLAMAAGFSWVKLEKDHVHASVPR</sequence>
<dbReference type="STRING" id="1799789.AX660_03140"/>
<evidence type="ECO:0000256" key="1">
    <source>
        <dbReference type="ARBA" id="ARBA00004236"/>
    </source>
</evidence>
<evidence type="ECO:0000256" key="3">
    <source>
        <dbReference type="ARBA" id="ARBA00022473"/>
    </source>
</evidence>
<dbReference type="GO" id="GO:0005615">
    <property type="term" value="C:extracellular space"/>
    <property type="evidence" value="ECO:0007669"/>
    <property type="project" value="TreeGrafter"/>
</dbReference>
<evidence type="ECO:0000256" key="5">
    <source>
        <dbReference type="ARBA" id="ARBA00022670"/>
    </source>
</evidence>
<dbReference type="EMBL" id="LSNE01000020">
    <property type="protein sequence ID" value="KXI26778.1"/>
    <property type="molecule type" value="Genomic_DNA"/>
</dbReference>
<dbReference type="PANTHER" id="PTHR11889:SF31">
    <property type="entry name" value="PROTEIN HEDGEHOG"/>
    <property type="match status" value="1"/>
</dbReference>
<dbReference type="GO" id="GO:0006508">
    <property type="term" value="P:proteolysis"/>
    <property type="evidence" value="ECO:0007669"/>
    <property type="project" value="UniProtKB-KW"/>
</dbReference>
<keyword evidence="13" id="KW-1185">Reference proteome</keyword>
<gene>
    <name evidence="12" type="ORF">AX660_03140</name>
</gene>
<dbReference type="Proteomes" id="UP000070299">
    <property type="component" value="Unassembled WGS sequence"/>
</dbReference>
<dbReference type="GO" id="GO:0007224">
    <property type="term" value="P:smoothened signaling pathway"/>
    <property type="evidence" value="ECO:0007669"/>
    <property type="project" value="TreeGrafter"/>
</dbReference>
<dbReference type="InterPro" id="IPR001657">
    <property type="entry name" value="Hedgehog"/>
</dbReference>
<dbReference type="GO" id="GO:0005113">
    <property type="term" value="F:patched binding"/>
    <property type="evidence" value="ECO:0007669"/>
    <property type="project" value="TreeGrafter"/>
</dbReference>
<dbReference type="RefSeq" id="WP_068382217.1">
    <property type="nucleotide sequence ID" value="NZ_LSNE01000020.1"/>
</dbReference>
<keyword evidence="9" id="KW-0106">Calcium</keyword>
<dbReference type="PRINTS" id="PR00632">
    <property type="entry name" value="SONICHHOG"/>
</dbReference>
<dbReference type="GO" id="GO:0005509">
    <property type="term" value="F:calcium ion binding"/>
    <property type="evidence" value="ECO:0007669"/>
    <property type="project" value="TreeGrafter"/>
</dbReference>
<keyword evidence="5" id="KW-0645">Protease</keyword>
<dbReference type="GO" id="GO:0008233">
    <property type="term" value="F:peptidase activity"/>
    <property type="evidence" value="ECO:0007669"/>
    <property type="project" value="UniProtKB-KW"/>
</dbReference>
<feature type="domain" description="Hedgehog N-terminal signalling" evidence="11">
    <location>
        <begin position="24"/>
        <end position="163"/>
    </location>
</feature>
<comment type="subcellular location">
    <subcellularLocation>
        <location evidence="1">Cell membrane</location>
    </subcellularLocation>
</comment>
<evidence type="ECO:0000256" key="2">
    <source>
        <dbReference type="ARBA" id="ARBA00010649"/>
    </source>
</evidence>
<name>A0A148KKJ6_9ALTE</name>
<evidence type="ECO:0000256" key="7">
    <source>
        <dbReference type="ARBA" id="ARBA00022801"/>
    </source>
</evidence>
<accession>A0A148KKJ6</accession>
<dbReference type="AlphaFoldDB" id="A0A148KKJ6"/>
<evidence type="ECO:0000259" key="11">
    <source>
        <dbReference type="Pfam" id="PF01085"/>
    </source>
</evidence>
<comment type="caution">
    <text evidence="12">The sequence shown here is derived from an EMBL/GenBank/DDBJ whole genome shotgun (WGS) entry which is preliminary data.</text>
</comment>
<evidence type="ECO:0000256" key="6">
    <source>
        <dbReference type="ARBA" id="ARBA00022723"/>
    </source>
</evidence>
<keyword evidence="8" id="KW-0068">Autocatalytic cleavage</keyword>
<proteinExistence type="inferred from homology"/>
<dbReference type="GO" id="GO:0010468">
    <property type="term" value="P:regulation of gene expression"/>
    <property type="evidence" value="ECO:0007669"/>
    <property type="project" value="TreeGrafter"/>
</dbReference>
<dbReference type="Gene3D" id="3.30.1380.10">
    <property type="match status" value="1"/>
</dbReference>
<dbReference type="InterPro" id="IPR009045">
    <property type="entry name" value="Zn_M74/Hedgehog-like"/>
</dbReference>
<keyword evidence="6" id="KW-0479">Metal-binding</keyword>
<dbReference type="SUPFAM" id="SSF55166">
    <property type="entry name" value="Hedgehog/DD-peptidase"/>
    <property type="match status" value="1"/>
</dbReference>
<evidence type="ECO:0000313" key="13">
    <source>
        <dbReference type="Proteomes" id="UP000070299"/>
    </source>
</evidence>
<organism evidence="12 13">
    <name type="scientific">Paraglaciecola hydrolytica</name>
    <dbReference type="NCBI Taxonomy" id="1799789"/>
    <lineage>
        <taxon>Bacteria</taxon>
        <taxon>Pseudomonadati</taxon>
        <taxon>Pseudomonadota</taxon>
        <taxon>Gammaproteobacteria</taxon>
        <taxon>Alteromonadales</taxon>
        <taxon>Alteromonadaceae</taxon>
        <taxon>Paraglaciecola</taxon>
    </lineage>
</organism>
<keyword evidence="10" id="KW-0472">Membrane</keyword>
<dbReference type="GO" id="GO:0001708">
    <property type="term" value="P:cell fate specification"/>
    <property type="evidence" value="ECO:0007669"/>
    <property type="project" value="TreeGrafter"/>
</dbReference>
<protein>
    <recommendedName>
        <fullName evidence="11">Hedgehog N-terminal signalling domain-containing protein</fullName>
    </recommendedName>
</protein>
<dbReference type="GO" id="GO:0007267">
    <property type="term" value="P:cell-cell signaling"/>
    <property type="evidence" value="ECO:0007669"/>
    <property type="project" value="InterPro"/>
</dbReference>
<dbReference type="PANTHER" id="PTHR11889">
    <property type="entry name" value="HEDGEHOG"/>
    <property type="match status" value="1"/>
</dbReference>
<keyword evidence="7" id="KW-0378">Hydrolase</keyword>
<dbReference type="GO" id="GO:0005886">
    <property type="term" value="C:plasma membrane"/>
    <property type="evidence" value="ECO:0007669"/>
    <property type="project" value="UniProtKB-SubCell"/>
</dbReference>
<evidence type="ECO:0000256" key="4">
    <source>
        <dbReference type="ARBA" id="ARBA00022475"/>
    </source>
</evidence>
<dbReference type="OrthoDB" id="4312432at2"/>
<evidence type="ECO:0000313" key="12">
    <source>
        <dbReference type="EMBL" id="KXI26778.1"/>
    </source>
</evidence>
<dbReference type="InterPro" id="IPR000320">
    <property type="entry name" value="Hedgehog_signalling_dom"/>
</dbReference>
<dbReference type="InterPro" id="IPR050387">
    <property type="entry name" value="Hedgehog_Signaling"/>
</dbReference>
<reference evidence="13" key="1">
    <citation type="submission" date="2016-02" db="EMBL/GenBank/DDBJ databases">
        <authorList>
            <person name="Schultz-Johansen M."/>
            <person name="Glaring M.A."/>
            <person name="Bech P.K."/>
            <person name="Stougaard P."/>
        </authorList>
    </citation>
    <scope>NUCLEOTIDE SEQUENCE [LARGE SCALE GENOMIC DNA]</scope>
    <source>
        <strain evidence="13">S66</strain>
    </source>
</reference>
<comment type="similarity">
    <text evidence="2">Belongs to the hedgehog family.</text>
</comment>
<evidence type="ECO:0000256" key="8">
    <source>
        <dbReference type="ARBA" id="ARBA00022813"/>
    </source>
</evidence>
<evidence type="ECO:0000256" key="9">
    <source>
        <dbReference type="ARBA" id="ARBA00022837"/>
    </source>
</evidence>
<keyword evidence="4" id="KW-1003">Cell membrane</keyword>